<proteinExistence type="predicted"/>
<protein>
    <submittedName>
        <fullName evidence="1">Emp24/gp25L/p24 family/GOLD family protein</fullName>
    </submittedName>
</protein>
<dbReference type="Proteomes" id="UP000585474">
    <property type="component" value="Unassembled WGS sequence"/>
</dbReference>
<comment type="caution">
    <text evidence="1">The sequence shown here is derived from an EMBL/GenBank/DDBJ whole genome shotgun (WGS) entry which is preliminary data.</text>
</comment>
<keyword evidence="2" id="KW-1185">Reference proteome</keyword>
<evidence type="ECO:0000313" key="1">
    <source>
        <dbReference type="EMBL" id="GFY84893.1"/>
    </source>
</evidence>
<sequence length="70" mass="7842">MRFDLKSGATKCITEDIKNNAMTVGKYSVVNPNEGYPMPDTHKITVKVCPLLNFRNPKSVHSQMGLSFLQ</sequence>
<gene>
    <name evidence="1" type="ORF">Acr_03g0016670</name>
</gene>
<name>A0A7J0EEK9_9ERIC</name>
<dbReference type="AlphaFoldDB" id="A0A7J0EEK9"/>
<dbReference type="EMBL" id="BJWL01000003">
    <property type="protein sequence ID" value="GFY84893.1"/>
    <property type="molecule type" value="Genomic_DNA"/>
</dbReference>
<reference evidence="1 2" key="1">
    <citation type="submission" date="2019-07" db="EMBL/GenBank/DDBJ databases">
        <title>De Novo Assembly of kiwifruit Actinidia rufa.</title>
        <authorList>
            <person name="Sugita-Konishi S."/>
            <person name="Sato K."/>
            <person name="Mori E."/>
            <person name="Abe Y."/>
            <person name="Kisaki G."/>
            <person name="Hamano K."/>
            <person name="Suezawa K."/>
            <person name="Otani M."/>
            <person name="Fukuda T."/>
            <person name="Manabe T."/>
            <person name="Gomi K."/>
            <person name="Tabuchi M."/>
            <person name="Akimitsu K."/>
            <person name="Kataoka I."/>
        </authorList>
    </citation>
    <scope>NUCLEOTIDE SEQUENCE [LARGE SCALE GENOMIC DNA]</scope>
    <source>
        <strain evidence="2">cv. Fuchu</strain>
    </source>
</reference>
<dbReference type="OrthoDB" id="1710930at2759"/>
<evidence type="ECO:0000313" key="2">
    <source>
        <dbReference type="Proteomes" id="UP000585474"/>
    </source>
</evidence>
<organism evidence="1 2">
    <name type="scientific">Actinidia rufa</name>
    <dbReference type="NCBI Taxonomy" id="165716"/>
    <lineage>
        <taxon>Eukaryota</taxon>
        <taxon>Viridiplantae</taxon>
        <taxon>Streptophyta</taxon>
        <taxon>Embryophyta</taxon>
        <taxon>Tracheophyta</taxon>
        <taxon>Spermatophyta</taxon>
        <taxon>Magnoliopsida</taxon>
        <taxon>eudicotyledons</taxon>
        <taxon>Gunneridae</taxon>
        <taxon>Pentapetalae</taxon>
        <taxon>asterids</taxon>
        <taxon>Ericales</taxon>
        <taxon>Actinidiaceae</taxon>
        <taxon>Actinidia</taxon>
    </lineage>
</organism>
<accession>A0A7J0EEK9</accession>